<reference evidence="2" key="1">
    <citation type="submission" date="2013-08" db="EMBL/GenBank/DDBJ databases">
        <authorList>
            <person name="Mendez C."/>
            <person name="Richter M."/>
            <person name="Ferrer M."/>
            <person name="Sanchez J."/>
        </authorList>
    </citation>
    <scope>NUCLEOTIDE SEQUENCE</scope>
</reference>
<evidence type="ECO:0000256" key="1">
    <source>
        <dbReference type="SAM" id="Phobius"/>
    </source>
</evidence>
<proteinExistence type="predicted"/>
<protein>
    <submittedName>
        <fullName evidence="2">Uncharacterized protein</fullName>
    </submittedName>
</protein>
<gene>
    <name evidence="2" type="ORF">B2A_07060</name>
</gene>
<feature type="transmembrane region" description="Helical" evidence="1">
    <location>
        <begin position="195"/>
        <end position="213"/>
    </location>
</feature>
<sequence>MGDIPIALIVVMLAFLIAGGIFMVGAGIKNNRIRNFGIGELYEAAASAIMVALFVYLSAVIFGLIPGIFVGAINPYALSLHLITTTINSAENVYSGLFSVYDYDMYLSTLSVVVGAPGAPQLNITGTVINFALLPLDIYFIEPTVVVSGFIYDGIMALYAEYYLIVFFAIAAIPVFLIPGVILRVLMPTRALGGIMISLAAGFYFVMPLLFAVA</sequence>
<dbReference type="EMBL" id="AUZZ01005051">
    <property type="protein sequence ID" value="EQD51073.1"/>
    <property type="molecule type" value="Genomic_DNA"/>
</dbReference>
<keyword evidence="1" id="KW-1133">Transmembrane helix</keyword>
<feature type="transmembrane region" description="Helical" evidence="1">
    <location>
        <begin position="49"/>
        <end position="73"/>
    </location>
</feature>
<feature type="non-terminal residue" evidence="2">
    <location>
        <position position="214"/>
    </location>
</feature>
<reference evidence="2" key="2">
    <citation type="journal article" date="2014" name="ISME J.">
        <title>Microbial stratification in low pH oxic and suboxic macroscopic growths along an acid mine drainage.</title>
        <authorList>
            <person name="Mendez-Garcia C."/>
            <person name="Mesa V."/>
            <person name="Sprenger R.R."/>
            <person name="Richter M."/>
            <person name="Diez M.S."/>
            <person name="Solano J."/>
            <person name="Bargiela R."/>
            <person name="Golyshina O.V."/>
            <person name="Manteca A."/>
            <person name="Ramos J.L."/>
            <person name="Gallego J.R."/>
            <person name="Llorente I."/>
            <person name="Martins Dos Santos V.A."/>
            <person name="Jensen O.N."/>
            <person name="Pelaez A.I."/>
            <person name="Sanchez J."/>
            <person name="Ferrer M."/>
        </authorList>
    </citation>
    <scope>NUCLEOTIDE SEQUENCE</scope>
</reference>
<comment type="caution">
    <text evidence="2">The sequence shown here is derived from an EMBL/GenBank/DDBJ whole genome shotgun (WGS) entry which is preliminary data.</text>
</comment>
<feature type="transmembrane region" description="Helical" evidence="1">
    <location>
        <begin position="162"/>
        <end position="183"/>
    </location>
</feature>
<keyword evidence="1" id="KW-0812">Transmembrane</keyword>
<evidence type="ECO:0000313" key="2">
    <source>
        <dbReference type="EMBL" id="EQD51073.1"/>
    </source>
</evidence>
<name>T1A2G1_9ZZZZ</name>
<dbReference type="AlphaFoldDB" id="T1A2G1"/>
<keyword evidence="1" id="KW-0472">Membrane</keyword>
<feature type="transmembrane region" description="Helical" evidence="1">
    <location>
        <begin position="6"/>
        <end position="28"/>
    </location>
</feature>
<organism evidence="2">
    <name type="scientific">mine drainage metagenome</name>
    <dbReference type="NCBI Taxonomy" id="410659"/>
    <lineage>
        <taxon>unclassified sequences</taxon>
        <taxon>metagenomes</taxon>
        <taxon>ecological metagenomes</taxon>
    </lineage>
</organism>
<accession>T1A2G1</accession>